<keyword evidence="3" id="KW-1185">Reference proteome</keyword>
<gene>
    <name evidence="2" type="ORF">KVG22_20145</name>
</gene>
<evidence type="ECO:0000256" key="1">
    <source>
        <dbReference type="SAM" id="SignalP"/>
    </source>
</evidence>
<dbReference type="RefSeq" id="WP_009452582.1">
    <property type="nucleotide sequence ID" value="NZ_CBDDPV010000002.1"/>
</dbReference>
<dbReference type="SUPFAM" id="SSF52833">
    <property type="entry name" value="Thioredoxin-like"/>
    <property type="match status" value="1"/>
</dbReference>
<dbReference type="Proteomes" id="UP000777661">
    <property type="component" value="Unassembled WGS sequence"/>
</dbReference>
<dbReference type="Pfam" id="PF04214">
    <property type="entry name" value="DUF411"/>
    <property type="match status" value="1"/>
</dbReference>
<dbReference type="InterPro" id="IPR007332">
    <property type="entry name" value="DUF411"/>
</dbReference>
<evidence type="ECO:0000313" key="2">
    <source>
        <dbReference type="EMBL" id="MBY8918923.1"/>
    </source>
</evidence>
<sequence>MKTLIKIAAASWLAGNLLTLHAHAGETDDKHITVFKTPWCGCCQVWVDAVEKAGYTVETKDMEDLSSIKTQAGVPAKLEACHTAAIGGDRKYVLEGHVPLAAISKLMTEQPDIRGISTPGMPMGSLGMGEDPKAKYDVLAFTGKTGETPTLYYQAGKQ</sequence>
<feature type="chain" id="PRO_5046779437" evidence="1">
    <location>
        <begin position="25"/>
        <end position="158"/>
    </location>
</feature>
<feature type="signal peptide" evidence="1">
    <location>
        <begin position="1"/>
        <end position="24"/>
    </location>
</feature>
<comment type="caution">
    <text evidence="2">The sequence shown here is derived from an EMBL/GenBank/DDBJ whole genome shotgun (WGS) entry which is preliminary data.</text>
</comment>
<organism evidence="2 3">
    <name type="scientific">Nitratireductor rhodophyticola</name>
    <dbReference type="NCBI Taxonomy" id="2854036"/>
    <lineage>
        <taxon>Bacteria</taxon>
        <taxon>Pseudomonadati</taxon>
        <taxon>Pseudomonadota</taxon>
        <taxon>Alphaproteobacteria</taxon>
        <taxon>Hyphomicrobiales</taxon>
        <taxon>Phyllobacteriaceae</taxon>
        <taxon>Nitratireductor</taxon>
    </lineage>
</organism>
<keyword evidence="1" id="KW-0732">Signal</keyword>
<protein>
    <submittedName>
        <fullName evidence="2">DUF411 domain-containing protein</fullName>
    </submittedName>
</protein>
<dbReference type="InterPro" id="IPR036249">
    <property type="entry name" value="Thioredoxin-like_sf"/>
</dbReference>
<evidence type="ECO:0000313" key="3">
    <source>
        <dbReference type="Proteomes" id="UP000777661"/>
    </source>
</evidence>
<dbReference type="EMBL" id="JAHSQO010000008">
    <property type="protein sequence ID" value="MBY8918923.1"/>
    <property type="molecule type" value="Genomic_DNA"/>
</dbReference>
<proteinExistence type="predicted"/>
<name>A0ABS7RH01_9HYPH</name>
<reference evidence="2 3" key="1">
    <citation type="submission" date="2021-06" db="EMBL/GenBank/DDBJ databases">
        <title>Nitratireductor porphyridii sp. nov., isolated from a small marine red alga, Porphyridium purpureum in South Korea.</title>
        <authorList>
            <person name="Kim K.H."/>
            <person name="Kristyanto S."/>
            <person name="Jeon C.O."/>
        </authorList>
    </citation>
    <scope>NUCLEOTIDE SEQUENCE [LARGE SCALE GENOMIC DNA]</scope>
    <source>
        <strain evidence="2 3">R6</strain>
    </source>
</reference>
<accession>A0ABS7RH01</accession>